<proteinExistence type="inferred from homology"/>
<accession>A0A6A5BVA6</accession>
<dbReference type="Pfam" id="PF10160">
    <property type="entry name" value="Tmemb_40"/>
    <property type="match status" value="1"/>
</dbReference>
<evidence type="ECO:0000256" key="4">
    <source>
        <dbReference type="ARBA" id="ARBA00022989"/>
    </source>
</evidence>
<dbReference type="VEuPathDB" id="AmoebaDB:NfTy_059490"/>
<dbReference type="EMBL" id="VFQX01000033">
    <property type="protein sequence ID" value="KAF0977858.1"/>
    <property type="molecule type" value="Genomic_DNA"/>
</dbReference>
<comment type="subcellular location">
    <subcellularLocation>
        <location evidence="1">Membrane</location>
        <topology evidence="1">Multi-pass membrane protein</topology>
    </subcellularLocation>
</comment>
<evidence type="ECO:0000256" key="1">
    <source>
        <dbReference type="ARBA" id="ARBA00004141"/>
    </source>
</evidence>
<dbReference type="Proteomes" id="UP000444721">
    <property type="component" value="Unassembled WGS sequence"/>
</dbReference>
<name>A0A6A5BVA6_NAEFO</name>
<dbReference type="InterPro" id="IPR018781">
    <property type="entry name" value="TPRA1/CAND2/CAND8"/>
</dbReference>
<keyword evidence="3 6" id="KW-0812">Transmembrane</keyword>
<gene>
    <name evidence="7" type="ORF">FDP41_003180</name>
</gene>
<keyword evidence="8" id="KW-1185">Reference proteome</keyword>
<evidence type="ECO:0000256" key="5">
    <source>
        <dbReference type="ARBA" id="ARBA00023136"/>
    </source>
</evidence>
<evidence type="ECO:0000313" key="8">
    <source>
        <dbReference type="Proteomes" id="UP000444721"/>
    </source>
</evidence>
<dbReference type="GO" id="GO:0005886">
    <property type="term" value="C:plasma membrane"/>
    <property type="evidence" value="ECO:0007669"/>
    <property type="project" value="TreeGrafter"/>
</dbReference>
<sequence>MNSSFSSNSHPNSTGPRTLISAKYIPSYELDVATKICLSILHFLMEFIELCVVVYMMHHFSPKKLMASLSNQKVLVRSAIIAGFVSILDNAAAISVMFIFPYYHELGFPSIMTTSVLESALQDTIVSGLFMTMYGVILVLPCLRFMRDRVPQRKSFYVYIMFLMTLHAIACTGNVLLLTCQSVGICLTMSSRVLYYALFGPVLYFTFLHSNLNRSVYDQIIMEQANNHQEDNGSLVRVPSRNTTINIDRVFDEDEEERMKTLLSNVKKNKRRFRNQASTSRLGDDYGDIIEHHEDDDDFLHTSNSIHDHDNFRYQGSIQ</sequence>
<feature type="transmembrane region" description="Helical" evidence="6">
    <location>
        <begin position="124"/>
        <end position="144"/>
    </location>
</feature>
<evidence type="ECO:0000256" key="3">
    <source>
        <dbReference type="ARBA" id="ARBA00022692"/>
    </source>
</evidence>
<dbReference type="VEuPathDB" id="AmoebaDB:FDP41_003180"/>
<feature type="transmembrane region" description="Helical" evidence="6">
    <location>
        <begin position="193"/>
        <end position="212"/>
    </location>
</feature>
<keyword evidence="5 6" id="KW-0472">Membrane</keyword>
<keyword evidence="4 6" id="KW-1133">Transmembrane helix</keyword>
<dbReference type="PANTHER" id="PTHR15876">
    <property type="entry name" value="TRANSMEMBRANE PROTEIN ADIPOCYTE-ASSOCIATED 1"/>
    <property type="match status" value="1"/>
</dbReference>
<dbReference type="AlphaFoldDB" id="A0A6A5BVA6"/>
<dbReference type="GO" id="GO:0004930">
    <property type="term" value="F:G protein-coupled receptor activity"/>
    <property type="evidence" value="ECO:0007669"/>
    <property type="project" value="TreeGrafter"/>
</dbReference>
<dbReference type="PANTHER" id="PTHR15876:SF8">
    <property type="entry name" value="TRANSMEMBRANE PROTEIN ADIPOCYTE-ASSOCIATED 1"/>
    <property type="match status" value="1"/>
</dbReference>
<reference evidence="7 8" key="1">
    <citation type="journal article" date="2019" name="Sci. Rep.">
        <title>Nanopore sequencing improves the draft genome of the human pathogenic amoeba Naegleria fowleri.</title>
        <authorList>
            <person name="Liechti N."/>
            <person name="Schurch N."/>
            <person name="Bruggmann R."/>
            <person name="Wittwer M."/>
        </authorList>
    </citation>
    <scope>NUCLEOTIDE SEQUENCE [LARGE SCALE GENOMIC DNA]</scope>
    <source>
        <strain evidence="7 8">ATCC 30894</strain>
    </source>
</reference>
<evidence type="ECO:0000313" key="7">
    <source>
        <dbReference type="EMBL" id="KAF0977858.1"/>
    </source>
</evidence>
<feature type="transmembrane region" description="Helical" evidence="6">
    <location>
        <begin position="156"/>
        <end position="178"/>
    </location>
</feature>
<evidence type="ECO:0000256" key="2">
    <source>
        <dbReference type="ARBA" id="ARBA00010125"/>
    </source>
</evidence>
<organism evidence="7 8">
    <name type="scientific">Naegleria fowleri</name>
    <name type="common">Brain eating amoeba</name>
    <dbReference type="NCBI Taxonomy" id="5763"/>
    <lineage>
        <taxon>Eukaryota</taxon>
        <taxon>Discoba</taxon>
        <taxon>Heterolobosea</taxon>
        <taxon>Tetramitia</taxon>
        <taxon>Eutetramitia</taxon>
        <taxon>Vahlkampfiidae</taxon>
        <taxon>Naegleria</taxon>
    </lineage>
</organism>
<protein>
    <submittedName>
        <fullName evidence="7">Uncharacterized protein</fullName>
    </submittedName>
</protein>
<dbReference type="OrthoDB" id="10027388at2759"/>
<feature type="transmembrane region" description="Helical" evidence="6">
    <location>
        <begin position="32"/>
        <end position="57"/>
    </location>
</feature>
<dbReference type="GeneID" id="68110398"/>
<dbReference type="VEuPathDB" id="AmoebaDB:NF0030230"/>
<comment type="similarity">
    <text evidence="2">Belongs to the UPF0359 family.</text>
</comment>
<evidence type="ECO:0000256" key="6">
    <source>
        <dbReference type="SAM" id="Phobius"/>
    </source>
</evidence>
<comment type="caution">
    <text evidence="7">The sequence shown here is derived from an EMBL/GenBank/DDBJ whole genome shotgun (WGS) entry which is preliminary data.</text>
</comment>
<feature type="transmembrane region" description="Helical" evidence="6">
    <location>
        <begin position="78"/>
        <end position="104"/>
    </location>
</feature>
<dbReference type="RefSeq" id="XP_044562571.1">
    <property type="nucleotide sequence ID" value="XM_044706456.1"/>
</dbReference>